<dbReference type="InterPro" id="IPR012093">
    <property type="entry name" value="Pirin"/>
</dbReference>
<gene>
    <name evidence="4" type="ORF">INT08_11330</name>
</gene>
<organism evidence="4 5">
    <name type="scientific">Prosthecochloris ethylica</name>
    <dbReference type="NCBI Taxonomy" id="2743976"/>
    <lineage>
        <taxon>Bacteria</taxon>
        <taxon>Pseudomonadati</taxon>
        <taxon>Chlorobiota</taxon>
        <taxon>Chlorobiia</taxon>
        <taxon>Chlorobiales</taxon>
        <taxon>Chlorobiaceae</taxon>
        <taxon>Prosthecochloris</taxon>
    </lineage>
</organism>
<dbReference type="InterPro" id="IPR003829">
    <property type="entry name" value="Pirin_N_dom"/>
</dbReference>
<reference evidence="4 5" key="1">
    <citation type="journal article" date="2020" name="Microorganisms">
        <title>Simultaneous Genome Sequencing of Prosthecochloris ethylica and Desulfuromonas acetoxidans within a Syntrophic Mixture Reveals Unique Pili and Protein Interactions.</title>
        <authorList>
            <person name="Kyndt J.A."/>
            <person name="Van Beeumen J.J."/>
            <person name="Meyer T.E."/>
        </authorList>
    </citation>
    <scope>NUCLEOTIDE SEQUENCE [LARGE SCALE GENOMIC DNA]</scope>
    <source>
        <strain evidence="4 5">N3</strain>
    </source>
</reference>
<dbReference type="Pfam" id="PF02678">
    <property type="entry name" value="Pirin"/>
    <property type="match status" value="1"/>
</dbReference>
<proteinExistence type="inferred from homology"/>
<feature type="domain" description="Pirin N-terminal" evidence="3">
    <location>
        <begin position="23"/>
        <end position="95"/>
    </location>
</feature>
<dbReference type="InterPro" id="IPR011051">
    <property type="entry name" value="RmlC_Cupin_sf"/>
</dbReference>
<dbReference type="InterPro" id="IPR014710">
    <property type="entry name" value="RmlC-like_jellyroll"/>
</dbReference>
<dbReference type="PANTHER" id="PTHR13903">
    <property type="entry name" value="PIRIN-RELATED"/>
    <property type="match status" value="1"/>
</dbReference>
<keyword evidence="5" id="KW-1185">Reference proteome</keyword>
<dbReference type="PANTHER" id="PTHR13903:SF8">
    <property type="entry name" value="PIRIN"/>
    <property type="match status" value="1"/>
</dbReference>
<evidence type="ECO:0000313" key="4">
    <source>
        <dbReference type="EMBL" id="MBF0637749.1"/>
    </source>
</evidence>
<dbReference type="Proteomes" id="UP000619838">
    <property type="component" value="Unassembled WGS sequence"/>
</dbReference>
<dbReference type="SUPFAM" id="SSF51182">
    <property type="entry name" value="RmlC-like cupins"/>
    <property type="match status" value="1"/>
</dbReference>
<evidence type="ECO:0000313" key="5">
    <source>
        <dbReference type="Proteomes" id="UP000619838"/>
    </source>
</evidence>
<dbReference type="Gene3D" id="2.60.120.10">
    <property type="entry name" value="Jelly Rolls"/>
    <property type="match status" value="1"/>
</dbReference>
<evidence type="ECO:0000256" key="1">
    <source>
        <dbReference type="ARBA" id="ARBA00008416"/>
    </source>
</evidence>
<accession>A0ABR9XUT1</accession>
<comment type="similarity">
    <text evidence="1 2">Belongs to the pirin family.</text>
</comment>
<dbReference type="EMBL" id="JADGII010000069">
    <property type="protein sequence ID" value="MBF0637749.1"/>
    <property type="molecule type" value="Genomic_DNA"/>
</dbReference>
<comment type="caution">
    <text evidence="4">The sequence shown here is derived from an EMBL/GenBank/DDBJ whole genome shotgun (WGS) entry which is preliminary data.</text>
</comment>
<protein>
    <submittedName>
        <fullName evidence="4">Pirin family protein</fullName>
    </submittedName>
</protein>
<evidence type="ECO:0000256" key="2">
    <source>
        <dbReference type="RuleBase" id="RU003457"/>
    </source>
</evidence>
<dbReference type="RefSeq" id="WP_194185853.1">
    <property type="nucleotide sequence ID" value="NZ_JADGII010000069.1"/>
</dbReference>
<sequence length="105" mass="11828">MNKPRSIKRVQKGKPVTEGAGVHLNRVFGYSDAPRFDPFLLLDDFTSNDPQHYLMGFPWHPHRGIETVTYLLEGSIEHRDSLGNNGIIHPGGIQCVVDPDFQTMV</sequence>
<evidence type="ECO:0000259" key="3">
    <source>
        <dbReference type="Pfam" id="PF02678"/>
    </source>
</evidence>
<name>A0ABR9XUT1_9CHLB</name>